<evidence type="ECO:0000256" key="1">
    <source>
        <dbReference type="SAM" id="MobiDB-lite"/>
    </source>
</evidence>
<reference evidence="2" key="1">
    <citation type="submission" date="2012-05" db="EMBL/GenBank/DDBJ databases">
        <title>Distribution of dehalogenation activities and characterization of organohalide-responsive genes in marine subsurface sediments of the Nankai Trough plate-subduction zone.</title>
        <authorList>
            <person name="Futagami T."/>
            <person name="Morono Y."/>
            <person name="Terada T."/>
            <person name="Kaksonen A.H."/>
            <person name="Inagaki F."/>
        </authorList>
    </citation>
    <scope>NUCLEOTIDE SEQUENCE</scope>
</reference>
<dbReference type="AlphaFoldDB" id="I2FJI0"/>
<name>I2FJI0_9ZZZZ</name>
<protein>
    <submittedName>
        <fullName evidence="2">Uncharacterized protein</fullName>
    </submittedName>
</protein>
<sequence>MSKGVETESEGSRNEVEDPSRCGCGPQSSLDDYLPGPDRPEKNLGSEKQYHQGHARRARNGEVRVSGEVRQRKDPEVGSDGIRCRLLDRKSGEYPCFHCPGGRDVSECERIRRLKK</sequence>
<feature type="compositionally biased region" description="Basic and acidic residues" evidence="1">
    <location>
        <begin position="10"/>
        <end position="20"/>
    </location>
</feature>
<feature type="compositionally biased region" description="Basic and acidic residues" evidence="1">
    <location>
        <begin position="38"/>
        <end position="50"/>
    </location>
</feature>
<feature type="region of interest" description="Disordered" evidence="1">
    <location>
        <begin position="1"/>
        <end position="79"/>
    </location>
</feature>
<proteinExistence type="predicted"/>
<evidence type="ECO:0000313" key="2">
    <source>
        <dbReference type="EMBL" id="BAM15165.1"/>
    </source>
</evidence>
<feature type="compositionally biased region" description="Basic and acidic residues" evidence="1">
    <location>
        <begin position="59"/>
        <end position="79"/>
    </location>
</feature>
<dbReference type="EMBL" id="AB716304">
    <property type="protein sequence ID" value="BAM15165.1"/>
    <property type="molecule type" value="Genomic_DNA"/>
</dbReference>
<organism evidence="2">
    <name type="scientific">uncultured microorganism</name>
    <dbReference type="NCBI Taxonomy" id="358574"/>
    <lineage>
        <taxon>unclassified sequences</taxon>
        <taxon>environmental samples</taxon>
    </lineage>
</organism>
<accession>I2FJI0</accession>